<evidence type="ECO:0000256" key="2">
    <source>
        <dbReference type="ARBA" id="ARBA00023157"/>
    </source>
</evidence>
<accession>A0A3B4AJN4</accession>
<reference evidence="4" key="2">
    <citation type="submission" date="2025-09" db="UniProtKB">
        <authorList>
            <consortium name="Ensembl"/>
        </authorList>
    </citation>
    <scope>IDENTIFICATION</scope>
</reference>
<dbReference type="SUPFAM" id="SSF48726">
    <property type="entry name" value="Immunoglobulin"/>
    <property type="match status" value="1"/>
</dbReference>
<dbReference type="InterPro" id="IPR013783">
    <property type="entry name" value="Ig-like_fold"/>
</dbReference>
<dbReference type="PANTHER" id="PTHR44170:SF12">
    <property type="entry name" value="NEUROFASCIN"/>
    <property type="match status" value="1"/>
</dbReference>
<organism evidence="4 5">
    <name type="scientific">Periophthalmus magnuspinnatus</name>
    <dbReference type="NCBI Taxonomy" id="409849"/>
    <lineage>
        <taxon>Eukaryota</taxon>
        <taxon>Metazoa</taxon>
        <taxon>Chordata</taxon>
        <taxon>Craniata</taxon>
        <taxon>Vertebrata</taxon>
        <taxon>Euteleostomi</taxon>
        <taxon>Actinopterygii</taxon>
        <taxon>Neopterygii</taxon>
        <taxon>Teleostei</taxon>
        <taxon>Neoteleostei</taxon>
        <taxon>Acanthomorphata</taxon>
        <taxon>Gobiaria</taxon>
        <taxon>Gobiiformes</taxon>
        <taxon>Gobioidei</taxon>
        <taxon>Gobiidae</taxon>
        <taxon>Oxudercinae</taxon>
        <taxon>Periophthalmus</taxon>
    </lineage>
</organism>
<keyword evidence="5" id="KW-1185">Reference proteome</keyword>
<dbReference type="GO" id="GO:0030424">
    <property type="term" value="C:axon"/>
    <property type="evidence" value="ECO:0007669"/>
    <property type="project" value="TreeGrafter"/>
</dbReference>
<dbReference type="Pfam" id="PF13927">
    <property type="entry name" value="Ig_3"/>
    <property type="match status" value="1"/>
</dbReference>
<protein>
    <recommendedName>
        <fullName evidence="3">Ig-like domain-containing protein</fullName>
    </recommendedName>
</protein>
<dbReference type="GO" id="GO:0007420">
    <property type="term" value="P:brain development"/>
    <property type="evidence" value="ECO:0007669"/>
    <property type="project" value="TreeGrafter"/>
</dbReference>
<proteinExistence type="predicted"/>
<dbReference type="PROSITE" id="PS50835">
    <property type="entry name" value="IG_LIKE"/>
    <property type="match status" value="1"/>
</dbReference>
<keyword evidence="1" id="KW-0677">Repeat</keyword>
<reference evidence="4" key="1">
    <citation type="submission" date="2025-08" db="UniProtKB">
        <authorList>
            <consortium name="Ensembl"/>
        </authorList>
    </citation>
    <scope>IDENTIFICATION</scope>
</reference>
<sequence length="205" mass="23485">KTPKTLQQVKQPPTITKQSLKEHIVDPKETMVIECEAKGNPYPIFSWRRNGKYFNVARDSQTSMRRRSGTLDIYAKYNPEQYEAEYQCIASNQYGSAYSNKIRLMLYSESPVWPREIQEPVVVSAGLPLVLPCDPPAGSYARPFNWPVQTAFPTMKAVPQDRRVSMGVSGDLYFSNVLFNDSVILYVFGCKTPHHTLYTLFSHRH</sequence>
<dbReference type="Ensembl" id="ENSPMGT00000018049.1">
    <property type="protein sequence ID" value="ENSPMGP00000016905.1"/>
    <property type="gene ID" value="ENSPMGG00000012307.1"/>
</dbReference>
<dbReference type="Gene3D" id="2.60.40.10">
    <property type="entry name" value="Immunoglobulins"/>
    <property type="match status" value="2"/>
</dbReference>
<evidence type="ECO:0000256" key="1">
    <source>
        <dbReference type="ARBA" id="ARBA00022737"/>
    </source>
</evidence>
<dbReference type="FunFam" id="2.60.40.10:FF:000114">
    <property type="entry name" value="Neuronal cell adhesion molecule"/>
    <property type="match status" value="1"/>
</dbReference>
<dbReference type="GO" id="GO:0007411">
    <property type="term" value="P:axon guidance"/>
    <property type="evidence" value="ECO:0007669"/>
    <property type="project" value="TreeGrafter"/>
</dbReference>
<dbReference type="AlphaFoldDB" id="A0A3B4AJN4"/>
<evidence type="ECO:0000259" key="3">
    <source>
        <dbReference type="PROSITE" id="PS50835"/>
    </source>
</evidence>
<keyword evidence="2" id="KW-1015">Disulfide bond</keyword>
<name>A0A3B4AJN4_9GOBI</name>
<dbReference type="InterPro" id="IPR007110">
    <property type="entry name" value="Ig-like_dom"/>
</dbReference>
<dbReference type="PANTHER" id="PTHR44170">
    <property type="entry name" value="PROTEIN SIDEKICK"/>
    <property type="match status" value="1"/>
</dbReference>
<dbReference type="GO" id="GO:0005886">
    <property type="term" value="C:plasma membrane"/>
    <property type="evidence" value="ECO:0007669"/>
    <property type="project" value="TreeGrafter"/>
</dbReference>
<evidence type="ECO:0000313" key="4">
    <source>
        <dbReference type="Ensembl" id="ENSPMGP00000016905.1"/>
    </source>
</evidence>
<feature type="domain" description="Ig-like" evidence="3">
    <location>
        <begin position="13"/>
        <end position="103"/>
    </location>
</feature>
<evidence type="ECO:0000313" key="5">
    <source>
        <dbReference type="Proteomes" id="UP000261520"/>
    </source>
</evidence>
<dbReference type="Proteomes" id="UP000261520">
    <property type="component" value="Unplaced"/>
</dbReference>
<dbReference type="InterPro" id="IPR036179">
    <property type="entry name" value="Ig-like_dom_sf"/>
</dbReference>
<dbReference type="GO" id="GO:0098632">
    <property type="term" value="F:cell-cell adhesion mediator activity"/>
    <property type="evidence" value="ECO:0007669"/>
    <property type="project" value="TreeGrafter"/>
</dbReference>